<feature type="compositionally biased region" description="Polar residues" evidence="9">
    <location>
        <begin position="95"/>
        <end position="121"/>
    </location>
</feature>
<dbReference type="Pfam" id="PF12455">
    <property type="entry name" value="Dynactin"/>
    <property type="match status" value="1"/>
</dbReference>
<keyword evidence="5" id="KW-0243">Dynein</keyword>
<feature type="region of interest" description="Disordered" evidence="9">
    <location>
        <begin position="1155"/>
        <end position="1195"/>
    </location>
</feature>
<evidence type="ECO:0000256" key="4">
    <source>
        <dbReference type="ARBA" id="ARBA00022701"/>
    </source>
</evidence>
<evidence type="ECO:0000256" key="5">
    <source>
        <dbReference type="ARBA" id="ARBA00023017"/>
    </source>
</evidence>
<evidence type="ECO:0000256" key="7">
    <source>
        <dbReference type="ARBA" id="ARBA00023212"/>
    </source>
</evidence>
<dbReference type="PANTHER" id="PTHR18916">
    <property type="entry name" value="DYNACTIN 1-RELATED MICROTUBULE-BINDING"/>
    <property type="match status" value="1"/>
</dbReference>
<dbReference type="InParanoid" id="A0A0C2XQG0"/>
<dbReference type="Proteomes" id="UP000054549">
    <property type="component" value="Unassembled WGS sequence"/>
</dbReference>
<evidence type="ECO:0000256" key="9">
    <source>
        <dbReference type="SAM" id="MobiDB-lite"/>
    </source>
</evidence>
<keyword evidence="6 8" id="KW-0175">Coiled coil</keyword>
<dbReference type="InterPro" id="IPR036859">
    <property type="entry name" value="CAP-Gly_dom_sf"/>
</dbReference>
<dbReference type="GO" id="GO:0005874">
    <property type="term" value="C:microtubule"/>
    <property type="evidence" value="ECO:0007669"/>
    <property type="project" value="UniProtKB-KW"/>
</dbReference>
<feature type="compositionally biased region" description="Polar residues" evidence="9">
    <location>
        <begin position="251"/>
        <end position="265"/>
    </location>
</feature>
<name>A0A0C2XQG0_AMAMK</name>
<reference evidence="11 12" key="1">
    <citation type="submission" date="2014-04" db="EMBL/GenBank/DDBJ databases">
        <title>Evolutionary Origins and Diversification of the Mycorrhizal Mutualists.</title>
        <authorList>
            <consortium name="DOE Joint Genome Institute"/>
            <consortium name="Mycorrhizal Genomics Consortium"/>
            <person name="Kohler A."/>
            <person name="Kuo A."/>
            <person name="Nagy L.G."/>
            <person name="Floudas D."/>
            <person name="Copeland A."/>
            <person name="Barry K.W."/>
            <person name="Cichocki N."/>
            <person name="Veneault-Fourrey C."/>
            <person name="LaButti K."/>
            <person name="Lindquist E.A."/>
            <person name="Lipzen A."/>
            <person name="Lundell T."/>
            <person name="Morin E."/>
            <person name="Murat C."/>
            <person name="Riley R."/>
            <person name="Ohm R."/>
            <person name="Sun H."/>
            <person name="Tunlid A."/>
            <person name="Henrissat B."/>
            <person name="Grigoriev I.V."/>
            <person name="Hibbett D.S."/>
            <person name="Martin F."/>
        </authorList>
    </citation>
    <scope>NUCLEOTIDE SEQUENCE [LARGE SCALE GENOMIC DNA]</scope>
    <source>
        <strain evidence="11 12">Koide BX008</strain>
    </source>
</reference>
<dbReference type="HOGENOM" id="CLU_002523_2_0_1"/>
<feature type="compositionally biased region" description="Pro residues" evidence="9">
    <location>
        <begin position="179"/>
        <end position="191"/>
    </location>
</feature>
<evidence type="ECO:0000259" key="10">
    <source>
        <dbReference type="PROSITE" id="PS50245"/>
    </source>
</evidence>
<dbReference type="InterPro" id="IPR022157">
    <property type="entry name" value="Dynactin"/>
</dbReference>
<evidence type="ECO:0000313" key="12">
    <source>
        <dbReference type="Proteomes" id="UP000054549"/>
    </source>
</evidence>
<dbReference type="SMART" id="SM01052">
    <property type="entry name" value="CAP_GLY"/>
    <property type="match status" value="1"/>
</dbReference>
<dbReference type="GO" id="GO:0005816">
    <property type="term" value="C:spindle pole body"/>
    <property type="evidence" value="ECO:0007669"/>
    <property type="project" value="TreeGrafter"/>
</dbReference>
<organism evidence="11 12">
    <name type="scientific">Amanita muscaria (strain Koide BX008)</name>
    <dbReference type="NCBI Taxonomy" id="946122"/>
    <lineage>
        <taxon>Eukaryota</taxon>
        <taxon>Fungi</taxon>
        <taxon>Dikarya</taxon>
        <taxon>Basidiomycota</taxon>
        <taxon>Agaricomycotina</taxon>
        <taxon>Agaricomycetes</taxon>
        <taxon>Agaricomycetidae</taxon>
        <taxon>Agaricales</taxon>
        <taxon>Pluteineae</taxon>
        <taxon>Amanitaceae</taxon>
        <taxon>Amanita</taxon>
    </lineage>
</organism>
<dbReference type="Pfam" id="PF01302">
    <property type="entry name" value="CAP_GLY"/>
    <property type="match status" value="1"/>
</dbReference>
<dbReference type="EMBL" id="KN818222">
    <property type="protein sequence ID" value="KIL71443.1"/>
    <property type="molecule type" value="Genomic_DNA"/>
</dbReference>
<dbReference type="OrthoDB" id="2130750at2759"/>
<dbReference type="SUPFAM" id="SSF74924">
    <property type="entry name" value="Cap-Gly domain"/>
    <property type="match status" value="1"/>
</dbReference>
<evidence type="ECO:0000256" key="1">
    <source>
        <dbReference type="ARBA" id="ARBA00004245"/>
    </source>
</evidence>
<feature type="compositionally biased region" description="Polar residues" evidence="9">
    <location>
        <begin position="161"/>
        <end position="172"/>
    </location>
</feature>
<dbReference type="GO" id="GO:0051301">
    <property type="term" value="P:cell division"/>
    <property type="evidence" value="ECO:0007669"/>
    <property type="project" value="UniProtKB-KW"/>
</dbReference>
<dbReference type="PANTHER" id="PTHR18916:SF89">
    <property type="entry name" value="CAP-GLY DOMAIN-CONTAINING PROTEIN"/>
    <property type="match status" value="1"/>
</dbReference>
<dbReference type="PROSITE" id="PS00845">
    <property type="entry name" value="CAP_GLY_1"/>
    <property type="match status" value="1"/>
</dbReference>
<keyword evidence="12" id="KW-1185">Reference proteome</keyword>
<dbReference type="GO" id="GO:0000132">
    <property type="term" value="P:establishment of mitotic spindle orientation"/>
    <property type="evidence" value="ECO:0007669"/>
    <property type="project" value="TreeGrafter"/>
</dbReference>
<dbReference type="GO" id="GO:0005819">
    <property type="term" value="C:spindle"/>
    <property type="evidence" value="ECO:0007669"/>
    <property type="project" value="UniProtKB-SubCell"/>
</dbReference>
<dbReference type="GO" id="GO:0000743">
    <property type="term" value="P:nuclear migration involved in conjugation with cellular fusion"/>
    <property type="evidence" value="ECO:0007669"/>
    <property type="project" value="TreeGrafter"/>
</dbReference>
<gene>
    <name evidence="11" type="ORF">M378DRAFT_93968</name>
</gene>
<evidence type="ECO:0000256" key="8">
    <source>
        <dbReference type="SAM" id="Coils"/>
    </source>
</evidence>
<dbReference type="Gene3D" id="2.30.30.190">
    <property type="entry name" value="CAP Gly-rich-like domain"/>
    <property type="match status" value="1"/>
</dbReference>
<evidence type="ECO:0000256" key="2">
    <source>
        <dbReference type="ARBA" id="ARBA00011010"/>
    </source>
</evidence>
<dbReference type="STRING" id="946122.A0A0C2XQG0"/>
<dbReference type="PROSITE" id="PS50245">
    <property type="entry name" value="CAP_GLY_2"/>
    <property type="match status" value="1"/>
</dbReference>
<dbReference type="GO" id="GO:0005814">
    <property type="term" value="C:centriole"/>
    <property type="evidence" value="ECO:0007669"/>
    <property type="project" value="UniProtKB-SubCell"/>
</dbReference>
<protein>
    <recommendedName>
        <fullName evidence="10">CAP-Gly domain-containing protein</fullName>
    </recommendedName>
</protein>
<feature type="compositionally biased region" description="Polar residues" evidence="9">
    <location>
        <begin position="129"/>
        <end position="154"/>
    </location>
</feature>
<feature type="coiled-coil region" evidence="8">
    <location>
        <begin position="1001"/>
        <end position="1094"/>
    </location>
</feature>
<sequence length="1280" mass="142450">MSDREIGLGTIVEIPQGRGVVRFLGATSFSTGVWIGLELYEPNGKNDGSVAGVQYFSCKPNHGVFVRPGLIKSTHGLESEAGSSRLPAPAPRPNVTHQRSPSASGLLRANSTKSNPSSAGTSPRPMSPLKNQIPATPAIPSTVSRINRTTQPSPTKRIPALTTQPRKSLSVRSPTEVPTSPPLSSPSPPSRVIPTQSFAASFTPAAKRTQSPAPIQPERLPSTPPLPILPSLSRASSLVPPSSPLSVRTGVPSQPSSPIPVTQSRSQEDQELQQELQELRAKVRVLEAKRTDDTRHIRELETRLSDAETFVTLRPKLQAKLNAQQTELISTRRELADAQQLSQLAEGRLVDSQEQLEMATLDKEVAEERAELAETELEEVKEKLAVLEVEIGVLKQGGGTASQEGSDAIKHSLEYIQLEKQNERLKEALIKLREVTTETEHEQRKRIMEMEKDVNEFDELQTQYDEALVKLANAEVQVEGLKLQLDDALGAEELLVQLTERNLELGEKIEEMRITIEDLEALKELNDELEENHIETEKQFNEDLEAKEVQLREHARKTESLEDTIQDLEGTINQFRELVVQLQTELETLRTRTQTAQNESASAVSQTAAIMSLNLKLQSTASKNQARQIDFEVTKMDAREARELLSIVQPYLPQIYVENDSDATNCYLFFQRLALKADLINNVVAQANNLTDSLNGNVSEVHVGVCEMRGRIANLSTLCKRFSSILRRCDVDSFLSIGRLFPEIAPMEKRIDMHINLLRRDEFREMECVNDIVKIQAQFDHIAETYFAGFDHDLGERELGYLIALNHDLDMFAASIGLSKTSINGIMEDEDITKELGGYDIDSELFVPLQKLLDQCKSAKALSKKLTKRMEDLIHDNAALKSHLIPQMKGLTDSIAELVNFGISLAQQIMPHLSDARSAKSPFQLNTVLALVKQISTTTVAKDLKPGASTWDAIGEFIGQLIAEGAKLFPLMMEPENALKLSSVAPWVTRVDEIKASLAINVEAERKVTQLNDEIQSLVRSLKTKDQSIQESTVKIELMERRMETVKKQADAILGLEGELSKARKQERAYEEAMEQLQADLDVLEQENAKLKAANVGQERPGHQQSVEPENVAVEGSFETSYLLEQIDALRGTVRFLRTENSYLKGQDLLREIESLPPLPNTTPRTPPTPPLDPSRLSDSDVDSDVDGPRLVTPPPRLSLRALTTETKMLYRDVIRFSSSPRVIDLSSINAKRAEAKNGKVWMPKKKMPAHQVWQRKAEAERLSRRVHSLLDKASTIGTV</sequence>
<comment type="subcellular location">
    <subcellularLocation>
        <location evidence="1">Cytoplasm</location>
        <location evidence="1">Cytoskeleton</location>
    </subcellularLocation>
</comment>
<evidence type="ECO:0000313" key="11">
    <source>
        <dbReference type="EMBL" id="KIL71443.1"/>
    </source>
</evidence>
<keyword evidence="7" id="KW-0206">Cytoskeleton</keyword>
<dbReference type="GO" id="GO:0051286">
    <property type="term" value="C:cell tip"/>
    <property type="evidence" value="ECO:0007669"/>
    <property type="project" value="TreeGrafter"/>
</dbReference>
<dbReference type="AlphaFoldDB" id="A0A0C2XQG0"/>
<evidence type="ECO:0000256" key="6">
    <source>
        <dbReference type="ARBA" id="ARBA00023054"/>
    </source>
</evidence>
<feature type="compositionally biased region" description="Low complexity" evidence="9">
    <location>
        <begin position="229"/>
        <end position="248"/>
    </location>
</feature>
<feature type="domain" description="CAP-Gly" evidence="10">
    <location>
        <begin position="25"/>
        <end position="67"/>
    </location>
</feature>
<accession>A0A0C2XQG0</accession>
<dbReference type="GO" id="GO:0030286">
    <property type="term" value="C:dynein complex"/>
    <property type="evidence" value="ECO:0007669"/>
    <property type="project" value="UniProtKB-KW"/>
</dbReference>
<keyword evidence="4" id="KW-0493">Microtubule</keyword>
<keyword evidence="3" id="KW-0963">Cytoplasm</keyword>
<proteinExistence type="inferred from homology"/>
<dbReference type="InterPro" id="IPR000938">
    <property type="entry name" value="CAP-Gly_domain"/>
</dbReference>
<feature type="coiled-coil region" evidence="8">
    <location>
        <begin position="321"/>
        <end position="599"/>
    </location>
</feature>
<evidence type="ECO:0000256" key="3">
    <source>
        <dbReference type="ARBA" id="ARBA00022490"/>
    </source>
</evidence>
<feature type="region of interest" description="Disordered" evidence="9">
    <location>
        <begin position="76"/>
        <end position="274"/>
    </location>
</feature>
<comment type="similarity">
    <text evidence="2">Belongs to the dynactin 150 kDa subunit family.</text>
</comment>
<feature type="compositionally biased region" description="Pro residues" evidence="9">
    <location>
        <begin position="1157"/>
        <end position="1173"/>
    </location>
</feature>